<gene>
    <name evidence="3" type="ORF">DKT68_11020</name>
</gene>
<dbReference type="PROSITE" id="PS51186">
    <property type="entry name" value="GNAT"/>
    <property type="match status" value="1"/>
</dbReference>
<dbReference type="InterPro" id="IPR016181">
    <property type="entry name" value="Acyl_CoA_acyltransferase"/>
</dbReference>
<feature type="compositionally biased region" description="Basic and acidic residues" evidence="1">
    <location>
        <begin position="215"/>
        <end position="229"/>
    </location>
</feature>
<name>A0A317D5B8_9ACTN</name>
<dbReference type="EMBL" id="QGKR01000172">
    <property type="protein sequence ID" value="PWR09804.1"/>
    <property type="molecule type" value="Genomic_DNA"/>
</dbReference>
<dbReference type="OrthoDB" id="3239945at2"/>
<proteinExistence type="predicted"/>
<evidence type="ECO:0000256" key="1">
    <source>
        <dbReference type="SAM" id="MobiDB-lite"/>
    </source>
</evidence>
<feature type="region of interest" description="Disordered" evidence="1">
    <location>
        <begin position="215"/>
        <end position="238"/>
    </location>
</feature>
<reference evidence="3 4" key="1">
    <citation type="submission" date="2018-05" db="EMBL/GenBank/DDBJ databases">
        <title>Micromonospora atacamensis sp. nov., a novel actinobacteria isolated from high altitude Atacama Desert soil.</title>
        <authorList>
            <person name="Carro L."/>
            <person name="Golinska P."/>
            <person name="Klenk H.-P."/>
            <person name="Goodfellow M."/>
        </authorList>
    </citation>
    <scope>NUCLEOTIDE SEQUENCE [LARGE SCALE GENOMIC DNA]</scope>
    <source>
        <strain evidence="3 4">5R2A7</strain>
    </source>
</reference>
<dbReference type="Pfam" id="PF00583">
    <property type="entry name" value="Acetyltransf_1"/>
    <property type="match status" value="1"/>
</dbReference>
<dbReference type="AlphaFoldDB" id="A0A317D5B8"/>
<dbReference type="CDD" id="cd04301">
    <property type="entry name" value="NAT_SF"/>
    <property type="match status" value="1"/>
</dbReference>
<evidence type="ECO:0000313" key="3">
    <source>
        <dbReference type="EMBL" id="PWR09804.1"/>
    </source>
</evidence>
<protein>
    <submittedName>
        <fullName evidence="3">GNAT family N-acetyltransferase</fullName>
    </submittedName>
</protein>
<comment type="caution">
    <text evidence="3">The sequence shown here is derived from an EMBL/GenBank/DDBJ whole genome shotgun (WGS) entry which is preliminary data.</text>
</comment>
<evidence type="ECO:0000259" key="2">
    <source>
        <dbReference type="PROSITE" id="PS51186"/>
    </source>
</evidence>
<sequence length="238" mass="26661">MRDLTGALRIVPANEASWDDLQDVLGTADAGRCQCQWFKLAGWLWRASTQEERVARFREQTGCGEPDAPTTSGLVAYLDDQPVGWVAVEPRTAYPKLRNQRVPWIGRDEDKDDGAVWAVTCLVVRKGYRGRGLTYPLARAAIDFARERGARSLEAYPMLAEAGKQIPWGEAHVGVRQIFEDAGFSEVSHPTLRRVVMRIDFADEAPRLPDDRHEIREIGPSRRPGHPDISDPASIMVE</sequence>
<accession>A0A317D5B8</accession>
<organism evidence="3 4">
    <name type="scientific">Micromonospora acroterricola</name>
    <dbReference type="NCBI Taxonomy" id="2202421"/>
    <lineage>
        <taxon>Bacteria</taxon>
        <taxon>Bacillati</taxon>
        <taxon>Actinomycetota</taxon>
        <taxon>Actinomycetes</taxon>
        <taxon>Micromonosporales</taxon>
        <taxon>Micromonosporaceae</taxon>
        <taxon>Micromonospora</taxon>
    </lineage>
</organism>
<keyword evidence="3" id="KW-0808">Transferase</keyword>
<feature type="domain" description="N-acetyltransferase" evidence="2">
    <location>
        <begin position="8"/>
        <end position="202"/>
    </location>
</feature>
<dbReference type="Gene3D" id="3.40.630.30">
    <property type="match status" value="1"/>
</dbReference>
<dbReference type="RefSeq" id="WP_109817315.1">
    <property type="nucleotide sequence ID" value="NZ_QGKR01000172.1"/>
</dbReference>
<keyword evidence="4" id="KW-1185">Reference proteome</keyword>
<dbReference type="GO" id="GO:0016747">
    <property type="term" value="F:acyltransferase activity, transferring groups other than amino-acyl groups"/>
    <property type="evidence" value="ECO:0007669"/>
    <property type="project" value="InterPro"/>
</dbReference>
<dbReference type="InterPro" id="IPR000182">
    <property type="entry name" value="GNAT_dom"/>
</dbReference>
<dbReference type="SUPFAM" id="SSF55729">
    <property type="entry name" value="Acyl-CoA N-acyltransferases (Nat)"/>
    <property type="match status" value="1"/>
</dbReference>
<dbReference type="Proteomes" id="UP000245410">
    <property type="component" value="Unassembled WGS sequence"/>
</dbReference>
<evidence type="ECO:0000313" key="4">
    <source>
        <dbReference type="Proteomes" id="UP000245410"/>
    </source>
</evidence>